<name>A0A5N6GH05_ASPFL</name>
<feature type="region of interest" description="Disordered" evidence="1">
    <location>
        <begin position="1"/>
        <end position="28"/>
    </location>
</feature>
<sequence>MEMPTSVATLMAGARSGPNDPKSYGSEKANARCLATTNGSYRGLSAVATWLWASKHRVWQQAQVQHWGRKLWGHRGQRSLSIQNSLCQSEALLSDVAPNGEIAFTVEQVLSVCRPAHTILAGTFLSGQ</sequence>
<proteinExistence type="predicted"/>
<dbReference type="EMBL" id="ML734705">
    <property type="protein sequence ID" value="KAB8241055.1"/>
    <property type="molecule type" value="Genomic_DNA"/>
</dbReference>
<reference evidence="2" key="1">
    <citation type="submission" date="2019-04" db="EMBL/GenBank/DDBJ databases">
        <title>Friends and foes A comparative genomics study of 23 Aspergillus species from section Flavi.</title>
        <authorList>
            <consortium name="DOE Joint Genome Institute"/>
            <person name="Kjaerbolling I."/>
            <person name="Vesth T."/>
            <person name="Frisvad J.C."/>
            <person name="Nybo J.L."/>
            <person name="Theobald S."/>
            <person name="Kildgaard S."/>
            <person name="Isbrandt T."/>
            <person name="Kuo A."/>
            <person name="Sato A."/>
            <person name="Lyhne E.K."/>
            <person name="Kogle M.E."/>
            <person name="Wiebenga A."/>
            <person name="Kun R.S."/>
            <person name="Lubbers R.J."/>
            <person name="Makela M.R."/>
            <person name="Barry K."/>
            <person name="Chovatia M."/>
            <person name="Clum A."/>
            <person name="Daum C."/>
            <person name="Haridas S."/>
            <person name="He G."/>
            <person name="LaButti K."/>
            <person name="Lipzen A."/>
            <person name="Mondo S."/>
            <person name="Riley R."/>
            <person name="Salamov A."/>
            <person name="Simmons B.A."/>
            <person name="Magnuson J.K."/>
            <person name="Henrissat B."/>
            <person name="Mortensen U.H."/>
            <person name="Larsen T.O."/>
            <person name="Devries R.P."/>
            <person name="Grigoriev I.V."/>
            <person name="Machida M."/>
            <person name="Baker S.E."/>
            <person name="Andersen M.R."/>
        </authorList>
    </citation>
    <scope>NUCLEOTIDE SEQUENCE [LARGE SCALE GENOMIC DNA]</scope>
    <source>
        <strain evidence="2">CBS 121.62</strain>
    </source>
</reference>
<evidence type="ECO:0000313" key="2">
    <source>
        <dbReference type="EMBL" id="KAB8241055.1"/>
    </source>
</evidence>
<accession>A0A5N6GH05</accession>
<evidence type="ECO:0000256" key="1">
    <source>
        <dbReference type="SAM" id="MobiDB-lite"/>
    </source>
</evidence>
<organism evidence="2">
    <name type="scientific">Aspergillus flavus</name>
    <dbReference type="NCBI Taxonomy" id="5059"/>
    <lineage>
        <taxon>Eukaryota</taxon>
        <taxon>Fungi</taxon>
        <taxon>Dikarya</taxon>
        <taxon>Ascomycota</taxon>
        <taxon>Pezizomycotina</taxon>
        <taxon>Eurotiomycetes</taxon>
        <taxon>Eurotiomycetidae</taxon>
        <taxon>Eurotiales</taxon>
        <taxon>Aspergillaceae</taxon>
        <taxon>Aspergillus</taxon>
        <taxon>Aspergillus subgen. Circumdati</taxon>
    </lineage>
</organism>
<dbReference type="AlphaFoldDB" id="A0A5N6GH05"/>
<dbReference type="VEuPathDB" id="FungiDB:F9C07_2589"/>
<protein>
    <submittedName>
        <fullName evidence="2">Uncharacterized protein</fullName>
    </submittedName>
</protein>
<dbReference type="Proteomes" id="UP000325434">
    <property type="component" value="Unassembled WGS sequence"/>
</dbReference>
<gene>
    <name evidence="2" type="ORF">BDV35DRAFT_385288</name>
</gene>